<dbReference type="RefSeq" id="WP_098317117.1">
    <property type="nucleotide sequence ID" value="NZ_NTYF01000023.1"/>
</dbReference>
<evidence type="ECO:0000313" key="3">
    <source>
        <dbReference type="Proteomes" id="UP000219897"/>
    </source>
</evidence>
<gene>
    <name evidence="2" type="ORF">CN495_08490</name>
</gene>
<dbReference type="Pfam" id="PF00583">
    <property type="entry name" value="Acetyltransf_1"/>
    <property type="match status" value="1"/>
</dbReference>
<evidence type="ECO:0000259" key="1">
    <source>
        <dbReference type="PROSITE" id="PS51186"/>
    </source>
</evidence>
<proteinExistence type="predicted"/>
<organism evidence="2 3">
    <name type="scientific">Bacillus thuringiensis</name>
    <dbReference type="NCBI Taxonomy" id="1428"/>
    <lineage>
        <taxon>Bacteria</taxon>
        <taxon>Bacillati</taxon>
        <taxon>Bacillota</taxon>
        <taxon>Bacilli</taxon>
        <taxon>Bacillales</taxon>
        <taxon>Bacillaceae</taxon>
        <taxon>Bacillus</taxon>
        <taxon>Bacillus cereus group</taxon>
    </lineage>
</organism>
<dbReference type="EMBL" id="NTYF01000023">
    <property type="protein sequence ID" value="PER55780.1"/>
    <property type="molecule type" value="Genomic_DNA"/>
</dbReference>
<evidence type="ECO:0000313" key="2">
    <source>
        <dbReference type="EMBL" id="PER55780.1"/>
    </source>
</evidence>
<dbReference type="Gene3D" id="3.40.630.30">
    <property type="match status" value="1"/>
</dbReference>
<protein>
    <recommendedName>
        <fullName evidence="1">N-acetyltransferase domain-containing protein</fullName>
    </recommendedName>
</protein>
<dbReference type="InterPro" id="IPR016181">
    <property type="entry name" value="Acyl_CoA_acyltransferase"/>
</dbReference>
<comment type="caution">
    <text evidence="2">The sequence shown here is derived from an EMBL/GenBank/DDBJ whole genome shotgun (WGS) entry which is preliminary data.</text>
</comment>
<dbReference type="AlphaFoldDB" id="A0ABD6SA15"/>
<dbReference type="InterPro" id="IPR000182">
    <property type="entry name" value="GNAT_dom"/>
</dbReference>
<dbReference type="Proteomes" id="UP000219897">
    <property type="component" value="Unassembled WGS sequence"/>
</dbReference>
<reference evidence="2 3" key="1">
    <citation type="submission" date="2017-09" db="EMBL/GenBank/DDBJ databases">
        <title>Large-scale bioinformatics analysis of Bacillus genomes uncovers conserved roles of natural products in bacterial physiology.</title>
        <authorList>
            <consortium name="Agbiome Team Llc"/>
            <person name="Bleich R.M."/>
            <person name="Kirk G.J."/>
            <person name="Santa Maria K.C."/>
            <person name="Allen S.E."/>
            <person name="Farag S."/>
            <person name="Shank E.A."/>
            <person name="Bowers A."/>
        </authorList>
    </citation>
    <scope>NUCLEOTIDE SEQUENCE [LARGE SCALE GENOMIC DNA]</scope>
    <source>
        <strain evidence="2 3">AFS005140</strain>
    </source>
</reference>
<accession>A0ABD6SA15</accession>
<dbReference type="PROSITE" id="PS51186">
    <property type="entry name" value="GNAT"/>
    <property type="match status" value="1"/>
</dbReference>
<feature type="domain" description="N-acetyltransferase" evidence="1">
    <location>
        <begin position="1"/>
        <end position="152"/>
    </location>
</feature>
<sequence>MVNELNADGKKTDVAINNVHVGYVVFRVVDESNREGFLAENRYVQEFIHLLPETFGVIDKIYIKECEQGKGFGTQIMNQVLETFKGKVNIIHLLPHPISEVKKQMDGMQFHLARLRLVDFYKRFGFLLDDTRYVDLKNLKVAHLRPMFLTLSDEGRE</sequence>
<dbReference type="SUPFAM" id="SSF55729">
    <property type="entry name" value="Acyl-CoA N-acyltransferases (Nat)"/>
    <property type="match status" value="1"/>
</dbReference>
<name>A0ABD6SA15_BACTU</name>